<reference evidence="2" key="1">
    <citation type="submission" date="2018-04" db="EMBL/GenBank/DDBJ databases">
        <title>Transcriptome of Schizaphis graminum biotype I.</title>
        <authorList>
            <person name="Scully E.D."/>
            <person name="Geib S.M."/>
            <person name="Palmer N.A."/>
            <person name="Koch K."/>
            <person name="Bradshaw J."/>
            <person name="Heng-Moss T."/>
            <person name="Sarath G."/>
        </authorList>
    </citation>
    <scope>NUCLEOTIDE SEQUENCE</scope>
</reference>
<dbReference type="AlphaFoldDB" id="A0A2S2NM47"/>
<protein>
    <recommendedName>
        <fullName evidence="3">MD-2-related lipid-recognition domain-containing protein</fullName>
    </recommendedName>
</protein>
<evidence type="ECO:0008006" key="3">
    <source>
        <dbReference type="Google" id="ProtNLM"/>
    </source>
</evidence>
<evidence type="ECO:0000313" key="2">
    <source>
        <dbReference type="EMBL" id="MBY18259.1"/>
    </source>
</evidence>
<dbReference type="InterPro" id="IPR036846">
    <property type="entry name" value="GM2-AP_sf"/>
</dbReference>
<name>A0A2S2NM47_SCHGA</name>
<keyword evidence="1" id="KW-0732">Signal</keyword>
<dbReference type="Gene3D" id="2.70.220.10">
    <property type="entry name" value="Ganglioside GM2 activator"/>
    <property type="match status" value="1"/>
</dbReference>
<sequence length="174" mass="19594">MNNCLPGTHSKGEYRINYLGLVRCDSIPNKIVPNLYLSKKSANTTEIKGNITNYIPFDDSLSLELNLAVKDSIGGWKENGFILKKSKACSAFKEMLGNAWNKVTEGAGLYNATCPFSKGYYNVTGIDTNVFTSINVPKTYFYGVYKLRLTITKINEVYCCFILILDIKRPWETD</sequence>
<evidence type="ECO:0000256" key="1">
    <source>
        <dbReference type="ARBA" id="ARBA00022729"/>
    </source>
</evidence>
<dbReference type="EMBL" id="GGMR01005640">
    <property type="protein sequence ID" value="MBY18259.1"/>
    <property type="molecule type" value="Transcribed_RNA"/>
</dbReference>
<accession>A0A2S2NM47</accession>
<organism evidence="2">
    <name type="scientific">Schizaphis graminum</name>
    <name type="common">Green bug aphid</name>
    <dbReference type="NCBI Taxonomy" id="13262"/>
    <lineage>
        <taxon>Eukaryota</taxon>
        <taxon>Metazoa</taxon>
        <taxon>Ecdysozoa</taxon>
        <taxon>Arthropoda</taxon>
        <taxon>Hexapoda</taxon>
        <taxon>Insecta</taxon>
        <taxon>Pterygota</taxon>
        <taxon>Neoptera</taxon>
        <taxon>Paraneoptera</taxon>
        <taxon>Hemiptera</taxon>
        <taxon>Sternorrhyncha</taxon>
        <taxon>Aphidomorpha</taxon>
        <taxon>Aphidoidea</taxon>
        <taxon>Aphididae</taxon>
        <taxon>Aphidini</taxon>
        <taxon>Schizaphis</taxon>
    </lineage>
</organism>
<proteinExistence type="predicted"/>
<gene>
    <name evidence="2" type="ORF">g.28537</name>
</gene>